<accession>A0A8S1EZZ6</accession>
<evidence type="ECO:0008006" key="3">
    <source>
        <dbReference type="Google" id="ProtNLM"/>
    </source>
</evidence>
<evidence type="ECO:0000313" key="1">
    <source>
        <dbReference type="EMBL" id="CAB3403714.1"/>
    </source>
</evidence>
<organism evidence="1 2">
    <name type="scientific">Caenorhabditis bovis</name>
    <dbReference type="NCBI Taxonomy" id="2654633"/>
    <lineage>
        <taxon>Eukaryota</taxon>
        <taxon>Metazoa</taxon>
        <taxon>Ecdysozoa</taxon>
        <taxon>Nematoda</taxon>
        <taxon>Chromadorea</taxon>
        <taxon>Rhabditida</taxon>
        <taxon>Rhabditina</taxon>
        <taxon>Rhabditomorpha</taxon>
        <taxon>Rhabditoidea</taxon>
        <taxon>Rhabditidae</taxon>
        <taxon>Peloderinae</taxon>
        <taxon>Caenorhabditis</taxon>
    </lineage>
</organism>
<proteinExistence type="predicted"/>
<name>A0A8S1EZZ6_9PELO</name>
<sequence length="342" mass="38851">MGPELPPQKANESEFSGKELPYEIVNGVPCYQEGHVIDGMVQIFERIGYNDRVGGTYLGIGGDGKELVVRVGPAEQAANIVRMEAAFLCKVEAANDWRYFSQVHKIFQTDDAFHMTLYFRGGPTLEQCFQFRNRRFTLGTAGRLASDVFDIIRCAHKHGYLVRDVDMNLFHFDAAWRHLFMADISSLVKDIAKGGGLCVSTPVADYVGSSDFAPLRSHLGNKVGARQDLESWFFLFIYMARGGLNWDWAPIDKVVELKEQMIKDGSLVELLPPQFEKIFKIIYNGDEISPVKESDYDEISKLVEEVYRDVGQVKDLEENLDFEREPTPDEIPRLVMCRDDEL</sequence>
<evidence type="ECO:0000313" key="2">
    <source>
        <dbReference type="Proteomes" id="UP000494206"/>
    </source>
</evidence>
<keyword evidence="2" id="KW-1185">Reference proteome</keyword>
<dbReference type="AlphaFoldDB" id="A0A8S1EZZ6"/>
<dbReference type="OrthoDB" id="5802593at2759"/>
<dbReference type="Gene3D" id="1.10.510.10">
    <property type="entry name" value="Transferase(Phosphotransferase) domain 1"/>
    <property type="match status" value="1"/>
</dbReference>
<dbReference type="EMBL" id="CADEPM010000004">
    <property type="protein sequence ID" value="CAB3403714.1"/>
    <property type="molecule type" value="Genomic_DNA"/>
</dbReference>
<protein>
    <recommendedName>
        <fullName evidence="3">Protein kinase domain-containing protein</fullName>
    </recommendedName>
</protein>
<reference evidence="1 2" key="1">
    <citation type="submission" date="2020-04" db="EMBL/GenBank/DDBJ databases">
        <authorList>
            <person name="Laetsch R D."/>
            <person name="Stevens L."/>
            <person name="Kumar S."/>
            <person name="Blaxter L. M."/>
        </authorList>
    </citation>
    <scope>NUCLEOTIDE SEQUENCE [LARGE SCALE GENOMIC DNA]</scope>
</reference>
<gene>
    <name evidence="1" type="ORF">CBOVIS_LOCUS6142</name>
</gene>
<dbReference type="Proteomes" id="UP000494206">
    <property type="component" value="Unassembled WGS sequence"/>
</dbReference>
<dbReference type="InterPro" id="IPR050235">
    <property type="entry name" value="CK1_Ser-Thr_kinase"/>
</dbReference>
<dbReference type="PANTHER" id="PTHR11909">
    <property type="entry name" value="CASEIN KINASE-RELATED"/>
    <property type="match status" value="1"/>
</dbReference>
<dbReference type="SUPFAM" id="SSF56112">
    <property type="entry name" value="Protein kinase-like (PK-like)"/>
    <property type="match status" value="1"/>
</dbReference>
<dbReference type="InterPro" id="IPR011009">
    <property type="entry name" value="Kinase-like_dom_sf"/>
</dbReference>
<comment type="caution">
    <text evidence="1">The sequence shown here is derived from an EMBL/GenBank/DDBJ whole genome shotgun (WGS) entry which is preliminary data.</text>
</comment>